<evidence type="ECO:0000259" key="8">
    <source>
        <dbReference type="SMART" id="SM01288"/>
    </source>
</evidence>
<evidence type="ECO:0000256" key="3">
    <source>
        <dbReference type="ARBA" id="ARBA00022614"/>
    </source>
</evidence>
<accession>A0A3Q2EBV1</accession>
<dbReference type="CTD" id="100538217"/>
<reference evidence="9" key="1">
    <citation type="submission" date="2025-08" db="UniProtKB">
        <authorList>
            <consortium name="Ensembl"/>
        </authorList>
    </citation>
    <scope>IDENTIFICATION</scope>
</reference>
<dbReference type="Pfam" id="PF17779">
    <property type="entry name" value="WHD_NOD2"/>
    <property type="match status" value="1"/>
</dbReference>
<evidence type="ECO:0000313" key="9">
    <source>
        <dbReference type="Ensembl" id="ENSCVAP00000029776.1"/>
    </source>
</evidence>
<dbReference type="GeneTree" id="ENSGT01150000286911"/>
<evidence type="ECO:0000256" key="7">
    <source>
        <dbReference type="SAM" id="MobiDB-lite"/>
    </source>
</evidence>
<dbReference type="KEGG" id="cvg:107091940"/>
<evidence type="ECO:0000256" key="4">
    <source>
        <dbReference type="ARBA" id="ARBA00022737"/>
    </source>
</evidence>
<dbReference type="SMART" id="SM01288">
    <property type="entry name" value="FISNA"/>
    <property type="match status" value="1"/>
</dbReference>
<dbReference type="InterPro" id="IPR041267">
    <property type="entry name" value="NLRP_HD2"/>
</dbReference>
<comment type="subcellular location">
    <subcellularLocation>
        <location evidence="1">Cytoplasm</location>
    </subcellularLocation>
</comment>
<dbReference type="GeneID" id="107091940"/>
<dbReference type="Gene3D" id="1.10.533.10">
    <property type="entry name" value="Death Domain, Fas"/>
    <property type="match status" value="1"/>
</dbReference>
<reference evidence="9" key="2">
    <citation type="submission" date="2025-09" db="UniProtKB">
        <authorList>
            <consortium name="Ensembl"/>
        </authorList>
    </citation>
    <scope>IDENTIFICATION</scope>
</reference>
<dbReference type="InterPro" id="IPR027417">
    <property type="entry name" value="P-loop_NTPase"/>
</dbReference>
<keyword evidence="10" id="KW-1185">Reference proteome</keyword>
<dbReference type="AlphaFoldDB" id="A0A3Q2EBV1"/>
<dbReference type="OMA" id="YGSMKSE"/>
<keyword evidence="3" id="KW-0433">Leucine-rich repeat</keyword>
<proteinExistence type="predicted"/>
<dbReference type="Pfam" id="PF17776">
    <property type="entry name" value="NLRC4_HD2"/>
    <property type="match status" value="1"/>
</dbReference>
<dbReference type="InterPro" id="IPR011029">
    <property type="entry name" value="DEATH-like_dom_sf"/>
</dbReference>
<dbReference type="Proteomes" id="UP000265020">
    <property type="component" value="Unassembled WGS sequence"/>
</dbReference>
<dbReference type="Ensembl" id="ENSCVAT00000031367.1">
    <property type="protein sequence ID" value="ENSCVAP00000029776.1"/>
    <property type="gene ID" value="ENSCVAG00000017799.1"/>
</dbReference>
<sequence>MASETDHAAGSDVEEEEKYVRPPSSYGSMKSEDESAGGMEDEEGEEEEEGGGGGAGGGEPVVFAQPDPPAPPVLGSQMMHSVYTETILTDFTEQTKPPDAMVIDTGSVDVGSLTDDELDDDDEVLLTCSPEPPEPLEMEGWNEADENSQPGRLHPELDLPHIFKTILNVVVRLNDQELFKFKLWYNRWDQISLLEQTKDGDVLDFVDKAIEVYGPYKALSKAISTLESMEKEEEMRELMTKGHKALFRFHLKEYYIRKFVVIREGVVQAGKSNILNDVYVEPQISTCGFGGVDPTHEFLAQPPTPVQVPTEDTFVALNDLFRLKKADGSPVRTVVTTGIPGVGMSVSVAKFSLDWADDCANRDLQYVLKLSFRALRLYRDREDSGKEYSIFDVLGYYHYPKEYHKLLEEEDARFLIIMDCMDSYMGPLDWENAPVITDNNTKAHMNVLVVNLIRGTLLRGARIWILGRRAAVSQIPSKYIDVITELQGFNEAMRDDYLTKRFTNAQLAEKIVRHYKRVPMIQILTRNPFYSWMVAKVFGDNYRNPNYGTKRPRLTPFHIHFLIIQTNRSLKFYYNRTLDMKWREKERQFLRNLAKLAFKMLQANTSVFFEEDLKELELDLTQVVMFSGLCTELPSKASSAKRTFCFSNFTLQEFMAALYVFLIFYVDAKNILDNKWMKFSSPSRSAVGLVQSAWTLTLSSKLGHYDMFLRYLCGLLSPYCHYELLKGFLYSHTNPKVEALTEAEQLLDKISQSAPEDRKRNLYECIREMTQEQD</sequence>
<dbReference type="STRING" id="28743.ENSCVAP00000029776"/>
<protein>
    <submittedName>
        <fullName evidence="9">NLR family, CARD domain containing 3-like</fullName>
    </submittedName>
</protein>
<dbReference type="PANTHER" id="PTHR24106">
    <property type="entry name" value="NACHT, LRR AND CARD DOMAINS-CONTAINING"/>
    <property type="match status" value="1"/>
</dbReference>
<dbReference type="GO" id="GO:0005524">
    <property type="term" value="F:ATP binding"/>
    <property type="evidence" value="ECO:0007669"/>
    <property type="project" value="UniProtKB-KW"/>
</dbReference>
<dbReference type="Pfam" id="PF05729">
    <property type="entry name" value="NACHT"/>
    <property type="match status" value="1"/>
</dbReference>
<evidence type="ECO:0000256" key="1">
    <source>
        <dbReference type="ARBA" id="ARBA00004496"/>
    </source>
</evidence>
<name>A0A3Q2EBV1_CYPVA</name>
<dbReference type="InterPro" id="IPR007111">
    <property type="entry name" value="NACHT_NTPase"/>
</dbReference>
<dbReference type="InterPro" id="IPR051261">
    <property type="entry name" value="NLR"/>
</dbReference>
<evidence type="ECO:0000256" key="6">
    <source>
        <dbReference type="ARBA" id="ARBA00022840"/>
    </source>
</evidence>
<dbReference type="InterPro" id="IPR041075">
    <property type="entry name" value="NOD1/2_WH"/>
</dbReference>
<feature type="region of interest" description="Disordered" evidence="7">
    <location>
        <begin position="1"/>
        <end position="76"/>
    </location>
</feature>
<evidence type="ECO:0000256" key="5">
    <source>
        <dbReference type="ARBA" id="ARBA00022741"/>
    </source>
</evidence>
<keyword evidence="2" id="KW-0963">Cytoplasm</keyword>
<feature type="domain" description="FISNA" evidence="8">
    <location>
        <begin position="250"/>
        <end position="322"/>
    </location>
</feature>
<evidence type="ECO:0000256" key="2">
    <source>
        <dbReference type="ARBA" id="ARBA00022490"/>
    </source>
</evidence>
<dbReference type="Gene3D" id="3.40.50.300">
    <property type="entry name" value="P-loop containing nucleotide triphosphate hydrolases"/>
    <property type="match status" value="1"/>
</dbReference>
<keyword evidence="6" id="KW-0067">ATP-binding</keyword>
<organism evidence="9 10">
    <name type="scientific">Cyprinodon variegatus</name>
    <name type="common">Sheepshead minnow</name>
    <dbReference type="NCBI Taxonomy" id="28743"/>
    <lineage>
        <taxon>Eukaryota</taxon>
        <taxon>Metazoa</taxon>
        <taxon>Chordata</taxon>
        <taxon>Craniata</taxon>
        <taxon>Vertebrata</taxon>
        <taxon>Euteleostomi</taxon>
        <taxon>Actinopterygii</taxon>
        <taxon>Neopterygii</taxon>
        <taxon>Teleostei</taxon>
        <taxon>Neoteleostei</taxon>
        <taxon>Acanthomorphata</taxon>
        <taxon>Ovalentaria</taxon>
        <taxon>Atherinomorphae</taxon>
        <taxon>Cyprinodontiformes</taxon>
        <taxon>Cyprinodontidae</taxon>
        <taxon>Cyprinodon</taxon>
    </lineage>
</organism>
<evidence type="ECO:0000313" key="10">
    <source>
        <dbReference type="Proteomes" id="UP000265020"/>
    </source>
</evidence>
<dbReference type="RefSeq" id="XP_015241662.1">
    <property type="nucleotide sequence ID" value="XM_015386176.1"/>
</dbReference>
<keyword evidence="5" id="KW-0547">Nucleotide-binding</keyword>
<dbReference type="Pfam" id="PF14484">
    <property type="entry name" value="FISNA"/>
    <property type="match status" value="1"/>
</dbReference>
<dbReference type="InterPro" id="IPR029495">
    <property type="entry name" value="NACHT-assoc"/>
</dbReference>
<dbReference type="OrthoDB" id="120976at2759"/>
<feature type="compositionally biased region" description="Acidic residues" evidence="7">
    <location>
        <begin position="39"/>
        <end position="50"/>
    </location>
</feature>
<dbReference type="GO" id="GO:0005737">
    <property type="term" value="C:cytoplasm"/>
    <property type="evidence" value="ECO:0007669"/>
    <property type="project" value="UniProtKB-SubCell"/>
</dbReference>
<keyword evidence="4" id="KW-0677">Repeat</keyword>